<evidence type="ECO:0000313" key="3">
    <source>
        <dbReference type="Proteomes" id="UP001501079"/>
    </source>
</evidence>
<dbReference type="EMBL" id="BAABBW010000004">
    <property type="protein sequence ID" value="GAA4178230.1"/>
    <property type="molecule type" value="Genomic_DNA"/>
</dbReference>
<dbReference type="RefSeq" id="WP_344755508.1">
    <property type="nucleotide sequence ID" value="NZ_BAABBW010000004.1"/>
</dbReference>
<feature type="transmembrane region" description="Helical" evidence="1">
    <location>
        <begin position="201"/>
        <end position="222"/>
    </location>
</feature>
<proteinExistence type="predicted"/>
<protein>
    <submittedName>
        <fullName evidence="2">Uncharacterized protein</fullName>
    </submittedName>
</protein>
<sequence length="257" mass="27724">MTSLDTASADESTQAAPVARAAVALRPLGYGLVTLLWLVIFCITVALALCWVVVPPGQLSQRPGLTTQLSGDLKETLAALVVLGLVLPFAWGFALCLVGMALGPLLLAGLAFSRSLRRSYRREKLTGTNLRYDTLGGPGAAATGVAISLLPRRHTPYSLWATKLNARAWIPGFQVYFGLVCLAYVEFLLVFLFRWPVHNPIGIVAIVIVAAAFLVLAVWRIAIGWSRMRISGADGELPTFHKLDAEGKVEKPEVDTD</sequence>
<keyword evidence="1" id="KW-0812">Transmembrane</keyword>
<name>A0ABP8A5D4_9MICO</name>
<gene>
    <name evidence="2" type="ORF">GCM10022287_28250</name>
</gene>
<organism evidence="2 3">
    <name type="scientific">Gryllotalpicola koreensis</name>
    <dbReference type="NCBI Taxonomy" id="993086"/>
    <lineage>
        <taxon>Bacteria</taxon>
        <taxon>Bacillati</taxon>
        <taxon>Actinomycetota</taxon>
        <taxon>Actinomycetes</taxon>
        <taxon>Micrococcales</taxon>
        <taxon>Microbacteriaceae</taxon>
        <taxon>Gryllotalpicola</taxon>
    </lineage>
</organism>
<feature type="transmembrane region" description="Helical" evidence="1">
    <location>
        <begin position="30"/>
        <end position="54"/>
    </location>
</feature>
<reference evidence="3" key="1">
    <citation type="journal article" date="2019" name="Int. J. Syst. Evol. Microbiol.">
        <title>The Global Catalogue of Microorganisms (GCM) 10K type strain sequencing project: providing services to taxonomists for standard genome sequencing and annotation.</title>
        <authorList>
            <consortium name="The Broad Institute Genomics Platform"/>
            <consortium name="The Broad Institute Genome Sequencing Center for Infectious Disease"/>
            <person name="Wu L."/>
            <person name="Ma J."/>
        </authorList>
    </citation>
    <scope>NUCLEOTIDE SEQUENCE [LARGE SCALE GENOMIC DNA]</scope>
    <source>
        <strain evidence="3">JCM 17591</strain>
    </source>
</reference>
<keyword evidence="3" id="KW-1185">Reference proteome</keyword>
<dbReference type="Proteomes" id="UP001501079">
    <property type="component" value="Unassembled WGS sequence"/>
</dbReference>
<keyword evidence="1" id="KW-1133">Transmembrane helix</keyword>
<feature type="transmembrane region" description="Helical" evidence="1">
    <location>
        <begin position="173"/>
        <end position="195"/>
    </location>
</feature>
<feature type="transmembrane region" description="Helical" evidence="1">
    <location>
        <begin position="79"/>
        <end position="112"/>
    </location>
</feature>
<evidence type="ECO:0000256" key="1">
    <source>
        <dbReference type="SAM" id="Phobius"/>
    </source>
</evidence>
<accession>A0ABP8A5D4</accession>
<comment type="caution">
    <text evidence="2">The sequence shown here is derived from an EMBL/GenBank/DDBJ whole genome shotgun (WGS) entry which is preliminary data.</text>
</comment>
<evidence type="ECO:0000313" key="2">
    <source>
        <dbReference type="EMBL" id="GAA4178230.1"/>
    </source>
</evidence>
<keyword evidence="1" id="KW-0472">Membrane</keyword>